<proteinExistence type="predicted"/>
<reference evidence="2 3" key="1">
    <citation type="submission" date="2012-01" db="EMBL/GenBank/DDBJ databases">
        <title>Complete sequence of Desulfotomaculum gibsoniae DSM 7213.</title>
        <authorList>
            <consortium name="US DOE Joint Genome Institute"/>
            <person name="Lucas S."/>
            <person name="Han J."/>
            <person name="Lapidus A."/>
            <person name="Cheng J.-F."/>
            <person name="Goodwin L."/>
            <person name="Pitluck S."/>
            <person name="Peters L."/>
            <person name="Ovchinnikova G."/>
            <person name="Teshima H."/>
            <person name="Detter J.C."/>
            <person name="Han C."/>
            <person name="Tapia R."/>
            <person name="Land M."/>
            <person name="Hauser L."/>
            <person name="Kyrpides N."/>
            <person name="Ivanova N."/>
            <person name="Pagani I."/>
            <person name="Parshina S."/>
            <person name="Plugge C."/>
            <person name="Muyzer G."/>
            <person name="Kuever J."/>
            <person name="Ivanova A."/>
            <person name="Nazina T."/>
            <person name="Klenk H.-P."/>
            <person name="Brambilla E."/>
            <person name="Spring S."/>
            <person name="Stams A.F."/>
            <person name="Woyke T."/>
        </authorList>
    </citation>
    <scope>NUCLEOTIDE SEQUENCE [LARGE SCALE GENOMIC DNA]</scope>
    <source>
        <strain evidence="2 3">DSM 7213</strain>
    </source>
</reference>
<organism evidence="2 3">
    <name type="scientific">Desulfoscipio gibsoniae DSM 7213</name>
    <dbReference type="NCBI Taxonomy" id="767817"/>
    <lineage>
        <taxon>Bacteria</taxon>
        <taxon>Bacillati</taxon>
        <taxon>Bacillota</taxon>
        <taxon>Clostridia</taxon>
        <taxon>Eubacteriales</taxon>
        <taxon>Desulfallaceae</taxon>
        <taxon>Desulfoscipio</taxon>
    </lineage>
</organism>
<evidence type="ECO:0008006" key="4">
    <source>
        <dbReference type="Google" id="ProtNLM"/>
    </source>
</evidence>
<feature type="transmembrane region" description="Helical" evidence="1">
    <location>
        <begin position="96"/>
        <end position="116"/>
    </location>
</feature>
<feature type="transmembrane region" description="Helical" evidence="1">
    <location>
        <begin position="128"/>
        <end position="147"/>
    </location>
</feature>
<feature type="transmembrane region" description="Helical" evidence="1">
    <location>
        <begin position="6"/>
        <end position="24"/>
    </location>
</feature>
<dbReference type="HOGENOM" id="CLU_115763_1_0_9"/>
<keyword evidence="1" id="KW-0812">Transmembrane</keyword>
<evidence type="ECO:0000313" key="3">
    <source>
        <dbReference type="Proteomes" id="UP000013520"/>
    </source>
</evidence>
<sequence length="156" mass="18702">MELKFYHIYIIYTLALGIMVLAVVPRPEIRRLSFLGIIYGAITDFWIIIFATHLLGVGGYKNYYPFAFMGIPFFPLLAWTFYFILYLFFLPQRKPWIIIYTIVAAGYSTIFSNILQNLGIFQWNVGRLFIPYLLYLTWFSIVTFTYYKYFKNKEFY</sequence>
<evidence type="ECO:0000313" key="2">
    <source>
        <dbReference type="EMBL" id="AGL01515.1"/>
    </source>
</evidence>
<dbReference type="EMBL" id="CP003273">
    <property type="protein sequence ID" value="AGL01515.1"/>
    <property type="molecule type" value="Genomic_DNA"/>
</dbReference>
<name>R4KLX3_9FIRM</name>
<dbReference type="Proteomes" id="UP000013520">
    <property type="component" value="Chromosome"/>
</dbReference>
<keyword evidence="3" id="KW-1185">Reference proteome</keyword>
<evidence type="ECO:0000256" key="1">
    <source>
        <dbReference type="SAM" id="Phobius"/>
    </source>
</evidence>
<protein>
    <recommendedName>
        <fullName evidence="4">DUF2878 domain-containing protein</fullName>
    </recommendedName>
</protein>
<dbReference type="KEGG" id="dgi:Desgi_2081"/>
<keyword evidence="1" id="KW-1133">Transmembrane helix</keyword>
<keyword evidence="1" id="KW-0472">Membrane</keyword>
<dbReference type="eggNOG" id="ENOG5033415">
    <property type="taxonomic scope" value="Bacteria"/>
</dbReference>
<feature type="transmembrane region" description="Helical" evidence="1">
    <location>
        <begin position="63"/>
        <end position="89"/>
    </location>
</feature>
<feature type="transmembrane region" description="Helical" evidence="1">
    <location>
        <begin position="36"/>
        <end position="57"/>
    </location>
</feature>
<gene>
    <name evidence="2" type="ORF">Desgi_2081</name>
</gene>
<dbReference type="AlphaFoldDB" id="R4KLX3"/>
<accession>R4KLX3</accession>